<dbReference type="AlphaFoldDB" id="A0A2N1PTR2"/>
<dbReference type="InterPro" id="IPR029028">
    <property type="entry name" value="Alpha/beta_knot_MTases"/>
</dbReference>
<keyword evidence="6 10" id="KW-0808">Transferase</keyword>
<evidence type="ECO:0000256" key="4">
    <source>
        <dbReference type="ARBA" id="ARBA00022552"/>
    </source>
</evidence>
<proteinExistence type="inferred from homology"/>
<comment type="subcellular location">
    <subcellularLocation>
        <location evidence="1 10">Cytoplasm</location>
    </subcellularLocation>
</comment>
<dbReference type="PANTHER" id="PTHR30027:SF3">
    <property type="entry name" value="16S RRNA (URACIL(1498)-N(3))-METHYLTRANSFERASE"/>
    <property type="match status" value="1"/>
</dbReference>
<dbReference type="InterPro" id="IPR029026">
    <property type="entry name" value="tRNA_m1G_MTases_N"/>
</dbReference>
<evidence type="ECO:0000256" key="7">
    <source>
        <dbReference type="ARBA" id="ARBA00022691"/>
    </source>
</evidence>
<sequence length="276" mass="29429">MAGEEHPPTGSGKNSGISNRDFTDSRLLHMAPPDWMAEGKQLLVHGETGHRLNRVLRARPGDRFTLVDPGKEVFSCIVIDSVSSDRITLEIADRSAVTSDPSRPKVILCQSLLSRFLEDALRLGAESGASQMWVLKTRRCAPGAERGFKRGRIEAMATHAMEVARDPGHCAVDGPITVEQMVERCSSMNILPLALVPDGDCGLIDVQPRLVEGKFSGYALVIGPEGGLTPGEIETVALSGGMKLSLGSRILPGASAGGLALFALSALARYQNTFSP</sequence>
<evidence type="ECO:0000259" key="12">
    <source>
        <dbReference type="Pfam" id="PF04452"/>
    </source>
</evidence>
<keyword evidence="5 10" id="KW-0489">Methyltransferase</keyword>
<evidence type="ECO:0000256" key="6">
    <source>
        <dbReference type="ARBA" id="ARBA00022679"/>
    </source>
</evidence>
<dbReference type="Gene3D" id="3.40.1280.10">
    <property type="match status" value="1"/>
</dbReference>
<dbReference type="Proteomes" id="UP000233256">
    <property type="component" value="Unassembled WGS sequence"/>
</dbReference>
<evidence type="ECO:0000256" key="1">
    <source>
        <dbReference type="ARBA" id="ARBA00004496"/>
    </source>
</evidence>
<feature type="region of interest" description="Disordered" evidence="11">
    <location>
        <begin position="1"/>
        <end position="21"/>
    </location>
</feature>
<dbReference type="EMBL" id="PGXC01000002">
    <property type="protein sequence ID" value="PKK91735.1"/>
    <property type="molecule type" value="Genomic_DNA"/>
</dbReference>
<comment type="function">
    <text evidence="8 10">Specifically methylates the N3 position of the uracil ring of uridine 1498 (m3U1498) in 16S rRNA. Acts on the fully assembled 30S ribosomal subunit.</text>
</comment>
<name>A0A2N1PTR2_9BACT</name>
<dbReference type="InterPro" id="IPR006700">
    <property type="entry name" value="RsmE"/>
</dbReference>
<dbReference type="InterPro" id="IPR046886">
    <property type="entry name" value="RsmE_MTase_dom"/>
</dbReference>
<dbReference type="NCBIfam" id="TIGR00046">
    <property type="entry name" value="RsmE family RNA methyltransferase"/>
    <property type="match status" value="1"/>
</dbReference>
<keyword evidence="3 10" id="KW-0963">Cytoplasm</keyword>
<dbReference type="Pfam" id="PF04452">
    <property type="entry name" value="Methyltrans_RNA"/>
    <property type="match status" value="1"/>
</dbReference>
<dbReference type="SUPFAM" id="SSF88697">
    <property type="entry name" value="PUA domain-like"/>
    <property type="match status" value="1"/>
</dbReference>
<evidence type="ECO:0000256" key="11">
    <source>
        <dbReference type="SAM" id="MobiDB-lite"/>
    </source>
</evidence>
<dbReference type="PIRSF" id="PIRSF015601">
    <property type="entry name" value="MTase_slr0722"/>
    <property type="match status" value="1"/>
</dbReference>
<evidence type="ECO:0000256" key="5">
    <source>
        <dbReference type="ARBA" id="ARBA00022603"/>
    </source>
</evidence>
<reference evidence="13 14" key="1">
    <citation type="journal article" date="2017" name="ISME J.">
        <title>Potential for microbial H2 and metal transformations associated with novel bacteria and archaea in deep terrestrial subsurface sediments.</title>
        <authorList>
            <person name="Hernsdorf A.W."/>
            <person name="Amano Y."/>
            <person name="Miyakawa K."/>
            <person name="Ise K."/>
            <person name="Suzuki Y."/>
            <person name="Anantharaman K."/>
            <person name="Probst A."/>
            <person name="Burstein D."/>
            <person name="Thomas B.C."/>
            <person name="Banfield J.F."/>
        </authorList>
    </citation>
    <scope>NUCLEOTIDE SEQUENCE [LARGE SCALE GENOMIC DNA]</scope>
    <source>
        <strain evidence="13">HGW-Wallbacteria-1</strain>
    </source>
</reference>
<evidence type="ECO:0000313" key="14">
    <source>
        <dbReference type="Proteomes" id="UP000233256"/>
    </source>
</evidence>
<evidence type="ECO:0000313" key="13">
    <source>
        <dbReference type="EMBL" id="PKK91735.1"/>
    </source>
</evidence>
<evidence type="ECO:0000256" key="9">
    <source>
        <dbReference type="ARBA" id="ARBA00047944"/>
    </source>
</evidence>
<gene>
    <name evidence="13" type="ORF">CVV64_03470</name>
</gene>
<dbReference type="EC" id="2.1.1.193" evidence="10"/>
<evidence type="ECO:0000256" key="10">
    <source>
        <dbReference type="PIRNR" id="PIRNR015601"/>
    </source>
</evidence>
<keyword evidence="7 10" id="KW-0949">S-adenosyl-L-methionine</keyword>
<dbReference type="SUPFAM" id="SSF75217">
    <property type="entry name" value="alpha/beta knot"/>
    <property type="match status" value="1"/>
</dbReference>
<comment type="similarity">
    <text evidence="2 10">Belongs to the RNA methyltransferase RsmE family.</text>
</comment>
<evidence type="ECO:0000256" key="2">
    <source>
        <dbReference type="ARBA" id="ARBA00005528"/>
    </source>
</evidence>
<dbReference type="InterPro" id="IPR015947">
    <property type="entry name" value="PUA-like_sf"/>
</dbReference>
<accession>A0A2N1PTR2</accession>
<feature type="compositionally biased region" description="Polar residues" evidence="11">
    <location>
        <begin position="11"/>
        <end position="20"/>
    </location>
</feature>
<evidence type="ECO:0000256" key="3">
    <source>
        <dbReference type="ARBA" id="ARBA00022490"/>
    </source>
</evidence>
<dbReference type="GO" id="GO:0005737">
    <property type="term" value="C:cytoplasm"/>
    <property type="evidence" value="ECO:0007669"/>
    <property type="project" value="UniProtKB-SubCell"/>
</dbReference>
<comment type="catalytic activity">
    <reaction evidence="9 10">
        <text>uridine(1498) in 16S rRNA + S-adenosyl-L-methionine = N(3)-methyluridine(1498) in 16S rRNA + S-adenosyl-L-homocysteine + H(+)</text>
        <dbReference type="Rhea" id="RHEA:42920"/>
        <dbReference type="Rhea" id="RHEA-COMP:10283"/>
        <dbReference type="Rhea" id="RHEA-COMP:10284"/>
        <dbReference type="ChEBI" id="CHEBI:15378"/>
        <dbReference type="ChEBI" id="CHEBI:57856"/>
        <dbReference type="ChEBI" id="CHEBI:59789"/>
        <dbReference type="ChEBI" id="CHEBI:65315"/>
        <dbReference type="ChEBI" id="CHEBI:74502"/>
        <dbReference type="EC" id="2.1.1.193"/>
    </reaction>
</comment>
<organism evidence="13 14">
    <name type="scientific">Candidatus Wallbacteria bacterium HGW-Wallbacteria-1</name>
    <dbReference type="NCBI Taxonomy" id="2013854"/>
    <lineage>
        <taxon>Bacteria</taxon>
        <taxon>Candidatus Walliibacteriota</taxon>
    </lineage>
</organism>
<evidence type="ECO:0000256" key="8">
    <source>
        <dbReference type="ARBA" id="ARBA00025699"/>
    </source>
</evidence>
<feature type="domain" description="Ribosomal RNA small subunit methyltransferase E methyltransferase" evidence="12">
    <location>
        <begin position="104"/>
        <end position="263"/>
    </location>
</feature>
<dbReference type="GO" id="GO:0070042">
    <property type="term" value="F:rRNA (uridine-N3-)-methyltransferase activity"/>
    <property type="evidence" value="ECO:0007669"/>
    <property type="project" value="TreeGrafter"/>
</dbReference>
<dbReference type="PANTHER" id="PTHR30027">
    <property type="entry name" value="RIBOSOMAL RNA SMALL SUBUNIT METHYLTRANSFERASE E"/>
    <property type="match status" value="1"/>
</dbReference>
<comment type="caution">
    <text evidence="13">The sequence shown here is derived from an EMBL/GenBank/DDBJ whole genome shotgun (WGS) entry which is preliminary data.</text>
</comment>
<keyword evidence="4 10" id="KW-0698">rRNA processing</keyword>
<protein>
    <recommendedName>
        <fullName evidence="10">Ribosomal RNA small subunit methyltransferase E</fullName>
        <ecNumber evidence="10">2.1.1.193</ecNumber>
    </recommendedName>
</protein>
<dbReference type="GO" id="GO:0070475">
    <property type="term" value="P:rRNA base methylation"/>
    <property type="evidence" value="ECO:0007669"/>
    <property type="project" value="TreeGrafter"/>
</dbReference>